<dbReference type="AlphaFoldDB" id="A0A3S5C2Y9"/>
<gene>
    <name evidence="6" type="primary">nucH</name>
    <name evidence="6" type="ORF">NCTC13079_01583</name>
</gene>
<keyword evidence="4" id="KW-0732">Signal</keyword>
<sequence>MKNLRNIIITCIVLFAAALLSCDDVGPADAATVTRVVDGDTIVVRNTEEYRVRLIGVDTPETVHPNGIVEPWGKEASDFTKKELTGKQVYLEYDEEPKDRYGRRLAYVWTEPPEGSEKKKEDILFNCRLVREGYARERFYPPNKRHQALLQAAEERAMEENKGLWHIEGEEGPAKGNRRSKLYHMPGDPQYDNISEKNVIYFDTAKDAEKAGYQRAFRR</sequence>
<dbReference type="GO" id="GO:1990599">
    <property type="term" value="F:3' overhang single-stranded DNA endodeoxyribonuclease activity"/>
    <property type="evidence" value="ECO:0007669"/>
    <property type="project" value="UniProtKB-EC"/>
</dbReference>
<dbReference type="PROSITE" id="PS01284">
    <property type="entry name" value="TNASE_2"/>
    <property type="match status" value="1"/>
</dbReference>
<dbReference type="PROSITE" id="PS51257">
    <property type="entry name" value="PROKAR_LIPOPROTEIN"/>
    <property type="match status" value="1"/>
</dbReference>
<keyword evidence="3 6" id="KW-0378">Hydrolase</keyword>
<feature type="domain" description="TNase-like" evidence="5">
    <location>
        <begin position="27"/>
        <end position="167"/>
    </location>
</feature>
<dbReference type="Pfam" id="PF00565">
    <property type="entry name" value="SNase"/>
    <property type="match status" value="1"/>
</dbReference>
<dbReference type="EC" id="3.1.31.1" evidence="6"/>
<dbReference type="CDD" id="cd00175">
    <property type="entry name" value="SNc"/>
    <property type="match status" value="1"/>
</dbReference>
<proteinExistence type="predicted"/>
<keyword evidence="2" id="KW-0255">Endonuclease</keyword>
<dbReference type="PANTHER" id="PTHR12302">
    <property type="entry name" value="EBNA2 BINDING PROTEIN P100"/>
    <property type="match status" value="1"/>
</dbReference>
<dbReference type="EMBL" id="LR134523">
    <property type="protein sequence ID" value="VEJ36377.1"/>
    <property type="molecule type" value="Genomic_DNA"/>
</dbReference>
<dbReference type="Gene3D" id="2.40.50.90">
    <property type="match status" value="1"/>
</dbReference>
<dbReference type="PANTHER" id="PTHR12302:SF3">
    <property type="entry name" value="SERINE_THREONINE-PROTEIN KINASE 31"/>
    <property type="match status" value="1"/>
</dbReference>
<dbReference type="GO" id="GO:0003676">
    <property type="term" value="F:nucleic acid binding"/>
    <property type="evidence" value="ECO:0007669"/>
    <property type="project" value="InterPro"/>
</dbReference>
<name>A0A3S5C2Y9_9FIRM</name>
<evidence type="ECO:0000256" key="2">
    <source>
        <dbReference type="ARBA" id="ARBA00022759"/>
    </source>
</evidence>
<dbReference type="InterPro" id="IPR035437">
    <property type="entry name" value="SNase_OB-fold_sf"/>
</dbReference>
<keyword evidence="7" id="KW-1185">Reference proteome</keyword>
<reference evidence="6 7" key="1">
    <citation type="submission" date="2018-12" db="EMBL/GenBank/DDBJ databases">
        <authorList>
            <consortium name="Pathogen Informatics"/>
        </authorList>
    </citation>
    <scope>NUCLEOTIDE SEQUENCE [LARGE SCALE GENOMIC DNA]</scope>
    <source>
        <strain evidence="6 7">NCTC13079</strain>
    </source>
</reference>
<feature type="signal peptide" evidence="4">
    <location>
        <begin position="1"/>
        <end position="30"/>
    </location>
</feature>
<evidence type="ECO:0000259" key="5">
    <source>
        <dbReference type="PROSITE" id="PS50830"/>
    </source>
</evidence>
<accession>A0A3S5C2Y9</accession>
<dbReference type="OrthoDB" id="4376109at2"/>
<dbReference type="SMART" id="SM00318">
    <property type="entry name" value="SNc"/>
    <property type="match status" value="1"/>
</dbReference>
<evidence type="ECO:0000256" key="4">
    <source>
        <dbReference type="SAM" id="SignalP"/>
    </source>
</evidence>
<dbReference type="InterPro" id="IPR035451">
    <property type="entry name" value="Ada-like_dom_sf"/>
</dbReference>
<dbReference type="InterPro" id="IPR016071">
    <property type="entry name" value="Staphylococal_nuclease_OB-fold"/>
</dbReference>
<dbReference type="Proteomes" id="UP000269544">
    <property type="component" value="Chromosome"/>
</dbReference>
<evidence type="ECO:0000256" key="1">
    <source>
        <dbReference type="ARBA" id="ARBA00022722"/>
    </source>
</evidence>
<feature type="chain" id="PRO_5018731644" evidence="4">
    <location>
        <begin position="31"/>
        <end position="219"/>
    </location>
</feature>
<evidence type="ECO:0000256" key="3">
    <source>
        <dbReference type="ARBA" id="ARBA00022801"/>
    </source>
</evidence>
<evidence type="ECO:0000313" key="6">
    <source>
        <dbReference type="EMBL" id="VEJ36377.1"/>
    </source>
</evidence>
<dbReference type="KEGG" id="piv:NCTC13079_01583"/>
<dbReference type="InterPro" id="IPR002071">
    <property type="entry name" value="Thermonucl_AS"/>
</dbReference>
<evidence type="ECO:0000313" key="7">
    <source>
        <dbReference type="Proteomes" id="UP000269544"/>
    </source>
</evidence>
<dbReference type="RefSeq" id="WP_126466263.1">
    <property type="nucleotide sequence ID" value="NZ_LR134523.1"/>
</dbReference>
<keyword evidence="1" id="KW-0540">Nuclease</keyword>
<organism evidence="6 7">
    <name type="scientific">Aedoeadaptatus ivorii</name>
    <dbReference type="NCBI Taxonomy" id="54006"/>
    <lineage>
        <taxon>Bacteria</taxon>
        <taxon>Bacillati</taxon>
        <taxon>Bacillota</taxon>
        <taxon>Tissierellia</taxon>
        <taxon>Tissierellales</taxon>
        <taxon>Peptoniphilaceae</taxon>
        <taxon>Aedoeadaptatus</taxon>
    </lineage>
</organism>
<dbReference type="Gene3D" id="3.40.10.10">
    <property type="entry name" value="DNA Methylphosphotriester Repair Domain"/>
    <property type="match status" value="1"/>
</dbReference>
<dbReference type="SUPFAM" id="SSF50199">
    <property type="entry name" value="Staphylococcal nuclease"/>
    <property type="match status" value="1"/>
</dbReference>
<dbReference type="PROSITE" id="PS50830">
    <property type="entry name" value="TNASE_3"/>
    <property type="match status" value="1"/>
</dbReference>
<protein>
    <submittedName>
        <fullName evidence="6">Thermonuclease</fullName>
        <ecNumber evidence="6">3.1.31.1</ecNumber>
    </submittedName>
</protein>